<feature type="transmembrane region" description="Helical" evidence="2">
    <location>
        <begin position="34"/>
        <end position="52"/>
    </location>
</feature>
<dbReference type="PANTHER" id="PTHR45138:SF2">
    <property type="entry name" value="DIGUANYLATE CYCLASE VDCA"/>
    <property type="match status" value="1"/>
</dbReference>
<comment type="caution">
    <text evidence="4">The sequence shown here is derived from an EMBL/GenBank/DDBJ whole genome shotgun (WGS) entry which is preliminary data.</text>
</comment>
<dbReference type="PANTHER" id="PTHR45138">
    <property type="entry name" value="REGULATORY COMPONENTS OF SENSORY TRANSDUCTION SYSTEM"/>
    <property type="match status" value="1"/>
</dbReference>
<dbReference type="AlphaFoldDB" id="A0A844Y4D7"/>
<dbReference type="NCBIfam" id="TIGR00254">
    <property type="entry name" value="GGDEF"/>
    <property type="match status" value="1"/>
</dbReference>
<evidence type="ECO:0000313" key="4">
    <source>
        <dbReference type="EMBL" id="MXO53055.1"/>
    </source>
</evidence>
<proteinExistence type="predicted"/>
<feature type="transmembrane region" description="Helical" evidence="2">
    <location>
        <begin position="6"/>
        <end position="27"/>
    </location>
</feature>
<dbReference type="EMBL" id="WTYD01000001">
    <property type="protein sequence ID" value="MXO53055.1"/>
    <property type="molecule type" value="Genomic_DNA"/>
</dbReference>
<dbReference type="GO" id="GO:0052621">
    <property type="term" value="F:diguanylate cyclase activity"/>
    <property type="evidence" value="ECO:0007669"/>
    <property type="project" value="UniProtKB-EC"/>
</dbReference>
<evidence type="ECO:0000259" key="3">
    <source>
        <dbReference type="PROSITE" id="PS50887"/>
    </source>
</evidence>
<dbReference type="CDD" id="cd01949">
    <property type="entry name" value="GGDEF"/>
    <property type="match status" value="1"/>
</dbReference>
<dbReference type="InterPro" id="IPR050469">
    <property type="entry name" value="Diguanylate_Cyclase"/>
</dbReference>
<keyword evidence="2" id="KW-1133">Transmembrane helix</keyword>
<dbReference type="SUPFAM" id="SSF55073">
    <property type="entry name" value="Nucleotide cyclase"/>
    <property type="match status" value="1"/>
</dbReference>
<dbReference type="FunFam" id="3.30.70.270:FF:000001">
    <property type="entry name" value="Diguanylate cyclase domain protein"/>
    <property type="match status" value="1"/>
</dbReference>
<dbReference type="OrthoDB" id="384661at2"/>
<dbReference type="PROSITE" id="PS50887">
    <property type="entry name" value="GGDEF"/>
    <property type="match status" value="1"/>
</dbReference>
<feature type="transmembrane region" description="Helical" evidence="2">
    <location>
        <begin position="183"/>
        <end position="212"/>
    </location>
</feature>
<keyword evidence="2" id="KW-0472">Membrane</keyword>
<dbReference type="Pfam" id="PF00990">
    <property type="entry name" value="GGDEF"/>
    <property type="match status" value="1"/>
</dbReference>
<feature type="transmembrane region" description="Helical" evidence="2">
    <location>
        <begin position="119"/>
        <end position="137"/>
    </location>
</feature>
<name>A0A844Y4D7_9SPHN</name>
<dbReference type="EC" id="2.7.7.65" evidence="1"/>
<evidence type="ECO:0000256" key="1">
    <source>
        <dbReference type="ARBA" id="ARBA00012528"/>
    </source>
</evidence>
<accession>A0A844Y4D7</accession>
<dbReference type="GO" id="GO:0005886">
    <property type="term" value="C:plasma membrane"/>
    <property type="evidence" value="ECO:0007669"/>
    <property type="project" value="TreeGrafter"/>
</dbReference>
<evidence type="ECO:0000313" key="5">
    <source>
        <dbReference type="Proteomes" id="UP000430272"/>
    </source>
</evidence>
<protein>
    <recommendedName>
        <fullName evidence="1">diguanylate cyclase</fullName>
        <ecNumber evidence="1">2.7.7.65</ecNumber>
    </recommendedName>
</protein>
<dbReference type="GO" id="GO:0043709">
    <property type="term" value="P:cell adhesion involved in single-species biofilm formation"/>
    <property type="evidence" value="ECO:0007669"/>
    <property type="project" value="TreeGrafter"/>
</dbReference>
<keyword evidence="2" id="KW-0812">Transmembrane</keyword>
<dbReference type="Gene3D" id="3.30.70.270">
    <property type="match status" value="1"/>
</dbReference>
<sequence length="398" mass="42600">MMQNQIIGLINPAIALLFAATFLLLWWRDRAARHVLAMGLGYFGTAIGFLAFHFDSTGDSTSSVLITHFGYSAGVCGTVWGVCRRAGVRVRVPIMAAIVVATAIALATGDVASNVNARIYASNTCYGILMALGAQILSRSGRTAAIDRVLLWIMILSAAQFFIRPFTTILYQGVVSGEVYRESVFYAVMVAMVAVVSLMMAMAMVAACIVDLMHKVRDDSSRDLLTGLYARKAFESRATDLIEQAHANGIVASAIVADIDYFKRVNDIWGHQAGDHAIATFGRLIARMVRDGDHAGRIGGEEFCVIVWQCDGAGATGLADRIRREMSCLPIEGLPSDIRLTASFGVAEMKPGEGYGKLFARADAALYRAKQAGRNCVMQDGGNAMPSGAIASIAAAHA</sequence>
<evidence type="ECO:0000256" key="2">
    <source>
        <dbReference type="SAM" id="Phobius"/>
    </source>
</evidence>
<dbReference type="InterPro" id="IPR000160">
    <property type="entry name" value="GGDEF_dom"/>
</dbReference>
<feature type="transmembrane region" description="Helical" evidence="2">
    <location>
        <begin position="64"/>
        <end position="83"/>
    </location>
</feature>
<dbReference type="InterPro" id="IPR043128">
    <property type="entry name" value="Rev_trsase/Diguanyl_cyclase"/>
</dbReference>
<dbReference type="RefSeq" id="WP_160659953.1">
    <property type="nucleotide sequence ID" value="NZ_BAABDV010000001.1"/>
</dbReference>
<dbReference type="SMART" id="SM00267">
    <property type="entry name" value="GGDEF"/>
    <property type="match status" value="1"/>
</dbReference>
<dbReference type="InterPro" id="IPR029787">
    <property type="entry name" value="Nucleotide_cyclase"/>
</dbReference>
<reference evidence="4 5" key="1">
    <citation type="submission" date="2019-12" db="EMBL/GenBank/DDBJ databases">
        <title>Genomic-based taxomic classification of the family Erythrobacteraceae.</title>
        <authorList>
            <person name="Xu L."/>
        </authorList>
    </citation>
    <scope>NUCLEOTIDE SEQUENCE [LARGE SCALE GENOMIC DNA]</scope>
    <source>
        <strain evidence="4 5">JCM 17468</strain>
    </source>
</reference>
<feature type="domain" description="GGDEF" evidence="3">
    <location>
        <begin position="250"/>
        <end position="382"/>
    </location>
</feature>
<feature type="transmembrane region" description="Helical" evidence="2">
    <location>
        <begin position="149"/>
        <end position="171"/>
    </location>
</feature>
<dbReference type="Proteomes" id="UP000430272">
    <property type="component" value="Unassembled WGS sequence"/>
</dbReference>
<feature type="transmembrane region" description="Helical" evidence="2">
    <location>
        <begin position="90"/>
        <end position="107"/>
    </location>
</feature>
<gene>
    <name evidence="4" type="ORF">GRI47_03390</name>
</gene>
<organism evidence="4 5">
    <name type="scientific">Qipengyuania pelagi</name>
    <dbReference type="NCBI Taxonomy" id="994320"/>
    <lineage>
        <taxon>Bacteria</taxon>
        <taxon>Pseudomonadati</taxon>
        <taxon>Pseudomonadota</taxon>
        <taxon>Alphaproteobacteria</taxon>
        <taxon>Sphingomonadales</taxon>
        <taxon>Erythrobacteraceae</taxon>
        <taxon>Qipengyuania</taxon>
    </lineage>
</organism>
<keyword evidence="5" id="KW-1185">Reference proteome</keyword>
<dbReference type="GO" id="GO:1902201">
    <property type="term" value="P:negative regulation of bacterial-type flagellum-dependent cell motility"/>
    <property type="evidence" value="ECO:0007669"/>
    <property type="project" value="TreeGrafter"/>
</dbReference>